<dbReference type="EMBL" id="OCTN01000001">
    <property type="protein sequence ID" value="SOH92911.1"/>
    <property type="molecule type" value="Genomic_DNA"/>
</dbReference>
<keyword evidence="9 11" id="KW-0472">Membrane</keyword>
<comment type="function">
    <text evidence="1">Part of the ABC transporter complex MalEFGK involved in maltose/maltodextrin import. Probably responsible for the translocation of the substrate across the membrane.</text>
</comment>
<protein>
    <recommendedName>
        <fullName evidence="10">Maltose/maltodextrin transport system permease protein MalG</fullName>
    </recommendedName>
</protein>
<dbReference type="PANTHER" id="PTHR32243:SF50">
    <property type="entry name" value="MALTOSE_MALTODEXTRIN TRANSPORT SYSTEM PERMEASE PROTEIN MALG"/>
    <property type="match status" value="1"/>
</dbReference>
<name>A0A2C9CN06_9RHOB</name>
<feature type="transmembrane region" description="Helical" evidence="11">
    <location>
        <begin position="64"/>
        <end position="91"/>
    </location>
</feature>
<feature type="transmembrane region" description="Helical" evidence="11">
    <location>
        <begin position="242"/>
        <end position="261"/>
    </location>
</feature>
<feature type="domain" description="ABC transmembrane type-1" evidence="12">
    <location>
        <begin position="68"/>
        <end position="261"/>
    </location>
</feature>
<feature type="transmembrane region" description="Helical" evidence="11">
    <location>
        <begin position="12"/>
        <end position="31"/>
    </location>
</feature>
<proteinExistence type="inferred from homology"/>
<dbReference type="SUPFAM" id="SSF161098">
    <property type="entry name" value="MetI-like"/>
    <property type="match status" value="1"/>
</dbReference>
<reference evidence="14" key="1">
    <citation type="submission" date="2017-09" db="EMBL/GenBank/DDBJ databases">
        <authorList>
            <person name="Varghese N."/>
            <person name="Submissions S."/>
        </authorList>
    </citation>
    <scope>NUCLEOTIDE SEQUENCE [LARGE SCALE GENOMIC DNA]</scope>
    <source>
        <strain evidence="14">C7</strain>
    </source>
</reference>
<dbReference type="CDD" id="cd06261">
    <property type="entry name" value="TM_PBP2"/>
    <property type="match status" value="1"/>
</dbReference>
<keyword evidence="4 11" id="KW-0813">Transport</keyword>
<dbReference type="GO" id="GO:0005886">
    <property type="term" value="C:plasma membrane"/>
    <property type="evidence" value="ECO:0007669"/>
    <property type="project" value="UniProtKB-SubCell"/>
</dbReference>
<dbReference type="InterPro" id="IPR035906">
    <property type="entry name" value="MetI-like_sf"/>
</dbReference>
<sequence>MMTRNFSTIPFIIVITLISMPLMVMYGFLILDTFTDAPAGELWPDRFTLKHWRFLYDFSEVGNVWVATFNSLTLAVSMAVIVLSVSSTAAYAISRLHLPFRRFFLAGILVMHAFPAVTLLIGTFFVLNFSGLYNTMIGVILVKASLLLPFGIWIMKGFYDTVPWEIEMAGVQDGASRFTVWRRLILPQVKPGLVALGVFAFLDGWGEYLLPSILAPGSDMQVLSIFLNDLIAAERVGYDFNLFKSVGVFYTLPVVVLFVIFQNRLMNIFGGGTKG</sequence>
<dbReference type="GO" id="GO:0015423">
    <property type="term" value="F:ABC-type maltose transporter activity"/>
    <property type="evidence" value="ECO:0007669"/>
    <property type="project" value="TreeGrafter"/>
</dbReference>
<evidence type="ECO:0000256" key="8">
    <source>
        <dbReference type="ARBA" id="ARBA00022989"/>
    </source>
</evidence>
<keyword evidence="6" id="KW-0762">Sugar transport</keyword>
<evidence type="ECO:0000259" key="12">
    <source>
        <dbReference type="PROSITE" id="PS50928"/>
    </source>
</evidence>
<comment type="subcellular location">
    <subcellularLocation>
        <location evidence="2 11">Cell membrane</location>
        <topology evidence="2 11">Multi-pass membrane protein</topology>
    </subcellularLocation>
</comment>
<evidence type="ECO:0000313" key="13">
    <source>
        <dbReference type="EMBL" id="SOH92911.1"/>
    </source>
</evidence>
<feature type="transmembrane region" description="Helical" evidence="11">
    <location>
        <begin position="103"/>
        <end position="127"/>
    </location>
</feature>
<dbReference type="PROSITE" id="PS50928">
    <property type="entry name" value="ABC_TM1"/>
    <property type="match status" value="1"/>
</dbReference>
<evidence type="ECO:0000256" key="4">
    <source>
        <dbReference type="ARBA" id="ARBA00022448"/>
    </source>
</evidence>
<evidence type="ECO:0000256" key="5">
    <source>
        <dbReference type="ARBA" id="ARBA00022475"/>
    </source>
</evidence>
<evidence type="ECO:0000256" key="10">
    <source>
        <dbReference type="ARBA" id="ARBA00041109"/>
    </source>
</evidence>
<evidence type="ECO:0000313" key="14">
    <source>
        <dbReference type="Proteomes" id="UP000220034"/>
    </source>
</evidence>
<dbReference type="Proteomes" id="UP000220034">
    <property type="component" value="Unassembled WGS sequence"/>
</dbReference>
<dbReference type="Gene3D" id="1.10.3720.10">
    <property type="entry name" value="MetI-like"/>
    <property type="match status" value="1"/>
</dbReference>
<dbReference type="AlphaFoldDB" id="A0A2C9CN06"/>
<dbReference type="InterPro" id="IPR050901">
    <property type="entry name" value="BP-dep_ABC_trans_perm"/>
</dbReference>
<keyword evidence="8 11" id="KW-1133">Transmembrane helix</keyword>
<evidence type="ECO:0000256" key="7">
    <source>
        <dbReference type="ARBA" id="ARBA00022692"/>
    </source>
</evidence>
<gene>
    <name evidence="13" type="ORF">SAMN06273572_101762</name>
</gene>
<dbReference type="Pfam" id="PF00528">
    <property type="entry name" value="BPD_transp_1"/>
    <property type="match status" value="1"/>
</dbReference>
<dbReference type="PANTHER" id="PTHR32243">
    <property type="entry name" value="MALTOSE TRANSPORT SYSTEM PERMEASE-RELATED"/>
    <property type="match status" value="1"/>
</dbReference>
<evidence type="ECO:0000256" key="6">
    <source>
        <dbReference type="ARBA" id="ARBA00022597"/>
    </source>
</evidence>
<dbReference type="InterPro" id="IPR000515">
    <property type="entry name" value="MetI-like"/>
</dbReference>
<feature type="transmembrane region" description="Helical" evidence="11">
    <location>
        <begin position="133"/>
        <end position="154"/>
    </location>
</feature>
<accession>A0A2C9CN06</accession>
<keyword evidence="7 11" id="KW-0812">Transmembrane</keyword>
<evidence type="ECO:0000256" key="9">
    <source>
        <dbReference type="ARBA" id="ARBA00023136"/>
    </source>
</evidence>
<keyword evidence="5" id="KW-1003">Cell membrane</keyword>
<evidence type="ECO:0000256" key="3">
    <source>
        <dbReference type="ARBA" id="ARBA00009047"/>
    </source>
</evidence>
<keyword evidence="14" id="KW-1185">Reference proteome</keyword>
<organism evidence="13 14">
    <name type="scientific">Pontivivens marinum</name>
    <dbReference type="NCBI Taxonomy" id="1690039"/>
    <lineage>
        <taxon>Bacteria</taxon>
        <taxon>Pseudomonadati</taxon>
        <taxon>Pseudomonadota</taxon>
        <taxon>Alphaproteobacteria</taxon>
        <taxon>Rhodobacterales</taxon>
        <taxon>Paracoccaceae</taxon>
        <taxon>Pontivivens</taxon>
    </lineage>
</organism>
<evidence type="ECO:0000256" key="11">
    <source>
        <dbReference type="RuleBase" id="RU363032"/>
    </source>
</evidence>
<comment type="similarity">
    <text evidence="3">Belongs to the binding-protein-dependent transport system permease family. MalFG subfamily.</text>
</comment>
<evidence type="ECO:0000256" key="1">
    <source>
        <dbReference type="ARBA" id="ARBA00002264"/>
    </source>
</evidence>
<dbReference type="GO" id="GO:0042956">
    <property type="term" value="P:maltodextrin transmembrane transport"/>
    <property type="evidence" value="ECO:0007669"/>
    <property type="project" value="TreeGrafter"/>
</dbReference>
<evidence type="ECO:0000256" key="2">
    <source>
        <dbReference type="ARBA" id="ARBA00004651"/>
    </source>
</evidence>